<keyword evidence="2" id="KW-1185">Reference proteome</keyword>
<proteinExistence type="predicted"/>
<dbReference type="Proteomes" id="UP001143856">
    <property type="component" value="Unassembled WGS sequence"/>
</dbReference>
<evidence type="ECO:0000313" key="2">
    <source>
        <dbReference type="Proteomes" id="UP001143856"/>
    </source>
</evidence>
<protein>
    <submittedName>
        <fullName evidence="1">Uncharacterized protein</fullName>
    </submittedName>
</protein>
<organism evidence="1 2">
    <name type="scientific">Xylaria curta</name>
    <dbReference type="NCBI Taxonomy" id="42375"/>
    <lineage>
        <taxon>Eukaryota</taxon>
        <taxon>Fungi</taxon>
        <taxon>Dikarya</taxon>
        <taxon>Ascomycota</taxon>
        <taxon>Pezizomycotina</taxon>
        <taxon>Sordariomycetes</taxon>
        <taxon>Xylariomycetidae</taxon>
        <taxon>Xylariales</taxon>
        <taxon>Xylariaceae</taxon>
        <taxon>Xylaria</taxon>
    </lineage>
</organism>
<comment type="caution">
    <text evidence="1">The sequence shown here is derived from an EMBL/GenBank/DDBJ whole genome shotgun (WGS) entry which is preliminary data.</text>
</comment>
<evidence type="ECO:0000313" key="1">
    <source>
        <dbReference type="EMBL" id="KAJ2987614.1"/>
    </source>
</evidence>
<sequence>MSVEAIGLVGSVLGIWQFAESLLPTHTVDASAYSIRAGVDGTDDHNGGSLNNAGGGIDLIKTYNNNGELIGSGGRGYIESGGRGTFSTEQTNSQQSIMTEFYATDDALCVAYITATMEDGTQWGWTGDWGYTCGLNWFPSGTHLQNSAGDDDITPRCTWIDGDHSNGIKAAVIGISWPSFYGKPEGDGKDKCGSSMRAWDEPGGTQILSASGIATRQLGPRQSQRSDDRLVVSHIPSHSAIEVCESETSWGPDFVSMAEGLYCNMETHEVLPLCSNSLTKGCFEVNGTTGSARVAVNGLKELMKPRKVVEWM</sequence>
<dbReference type="EMBL" id="JAPDGR010000763">
    <property type="protein sequence ID" value="KAJ2987614.1"/>
    <property type="molecule type" value="Genomic_DNA"/>
</dbReference>
<reference evidence="1" key="1">
    <citation type="submission" date="2022-10" db="EMBL/GenBank/DDBJ databases">
        <title>Genome Sequence of Xylaria curta.</title>
        <authorList>
            <person name="Buettner E."/>
        </authorList>
    </citation>
    <scope>NUCLEOTIDE SEQUENCE</scope>
    <source>
        <strain evidence="1">Babe10</strain>
    </source>
</reference>
<name>A0ACC1P6Z6_9PEZI</name>
<accession>A0ACC1P6Z6</accession>
<gene>
    <name evidence="1" type="ORF">NUW58_g4406</name>
</gene>